<evidence type="ECO:0000256" key="2">
    <source>
        <dbReference type="ARBA" id="ARBA00023002"/>
    </source>
</evidence>
<proteinExistence type="inferred from homology"/>
<sequence length="330" mass="35179">MSSVQTPIHSGFSMASTADEVLAGIDLTGKTAVVTGGYSGIGTETSRALRAAGARVIVPARDLAKARKALDGIDVTIEPMDLADPASIDAFAERFLARGEPLHILVNSAGVMAMPLTRDTRGYEMQFATNHLGHFQLTARLWPALKRAGGARVVSVSSRGHRFAGVDFDDPNFTHREYDPWVAYGQSKTANVLFALGVDKRGEAYGIRAFALHPGAIITDLVRHMSQDDLRARGAIDEEGRPVVDLARGFKSVPQGAATSVWCATSPQLDGMGGVYCEDVEVSPVLVDADNTPGRVSSDVGVRPWAIDPAAVENLWSLSEKLTGVSLPLR</sequence>
<dbReference type="InterPro" id="IPR036291">
    <property type="entry name" value="NAD(P)-bd_dom_sf"/>
</dbReference>
<dbReference type="Gene3D" id="3.40.50.720">
    <property type="entry name" value="NAD(P)-binding Rossmann-like Domain"/>
    <property type="match status" value="1"/>
</dbReference>
<dbReference type="EMBL" id="CP017480">
    <property type="protein sequence ID" value="APG04168.1"/>
    <property type="molecule type" value="Genomic_DNA"/>
</dbReference>
<dbReference type="Proteomes" id="UP000182987">
    <property type="component" value="Chromosome"/>
</dbReference>
<dbReference type="PATRIC" id="fig|1440763.5.peg.2291"/>
<dbReference type="InterPro" id="IPR002347">
    <property type="entry name" value="SDR_fam"/>
</dbReference>
<evidence type="ECO:0000313" key="4">
    <source>
        <dbReference type="EMBL" id="APG04168.1"/>
    </source>
</evidence>
<dbReference type="GO" id="GO:0016491">
    <property type="term" value="F:oxidoreductase activity"/>
    <property type="evidence" value="ECO:0007669"/>
    <property type="project" value="UniProtKB-KW"/>
</dbReference>
<dbReference type="CDD" id="cd05327">
    <property type="entry name" value="retinol-DH_like_SDR_c_like"/>
    <property type="match status" value="1"/>
</dbReference>
<comment type="similarity">
    <text evidence="1">Belongs to the short-chain dehydrogenases/reductases (SDR) family.</text>
</comment>
<evidence type="ECO:0000313" key="5">
    <source>
        <dbReference type="Proteomes" id="UP000182987"/>
    </source>
</evidence>
<dbReference type="PRINTS" id="PR00081">
    <property type="entry name" value="GDHRDH"/>
</dbReference>
<dbReference type="RefSeq" id="WP_046967994.1">
    <property type="nucleotide sequence ID" value="NZ_CP017480.1"/>
</dbReference>
<name>A0A0G9HBK1_9GAMM</name>
<dbReference type="AlphaFoldDB" id="A0A0G9HBK1"/>
<gene>
    <name evidence="4" type="ORF">BJI69_09835</name>
</gene>
<organism evidence="4 5">
    <name type="scientific">Luteibacter rhizovicinus DSM 16549</name>
    <dbReference type="NCBI Taxonomy" id="1440763"/>
    <lineage>
        <taxon>Bacteria</taxon>
        <taxon>Pseudomonadati</taxon>
        <taxon>Pseudomonadota</taxon>
        <taxon>Gammaproteobacteria</taxon>
        <taxon>Lysobacterales</taxon>
        <taxon>Rhodanobacteraceae</taxon>
        <taxon>Luteibacter</taxon>
    </lineage>
</organism>
<dbReference type="PANTHER" id="PTHR24320:SF148">
    <property type="entry name" value="NAD(P)-BINDING ROSSMANN-FOLD SUPERFAMILY PROTEIN"/>
    <property type="match status" value="1"/>
</dbReference>
<accession>A0A0G9HBK1</accession>
<dbReference type="STRING" id="1440763.BJI69_09835"/>
<dbReference type="NCBIfam" id="NF004845">
    <property type="entry name" value="PRK06196.1"/>
    <property type="match status" value="1"/>
</dbReference>
<dbReference type="Pfam" id="PF00106">
    <property type="entry name" value="adh_short"/>
    <property type="match status" value="1"/>
</dbReference>
<reference evidence="5" key="1">
    <citation type="submission" date="2016-09" db="EMBL/GenBank/DDBJ databases">
        <authorList>
            <person name="Lysoe E."/>
        </authorList>
    </citation>
    <scope>NUCLEOTIDE SEQUENCE [LARGE SCALE GENOMIC DNA]</scope>
    <source>
        <strain evidence="5">LJ96T</strain>
    </source>
</reference>
<dbReference type="FunFam" id="3.40.50.720:FF:000594">
    <property type="entry name" value="Short-chain oxidoreductase"/>
    <property type="match status" value="1"/>
</dbReference>
<protein>
    <recommendedName>
        <fullName evidence="3">Probable oxidoreductase</fullName>
    </recommendedName>
</protein>
<evidence type="ECO:0000256" key="3">
    <source>
        <dbReference type="ARBA" id="ARBA00071493"/>
    </source>
</evidence>
<dbReference type="PANTHER" id="PTHR24320">
    <property type="entry name" value="RETINOL DEHYDROGENASE"/>
    <property type="match status" value="1"/>
</dbReference>
<dbReference type="SUPFAM" id="SSF51735">
    <property type="entry name" value="NAD(P)-binding Rossmann-fold domains"/>
    <property type="match status" value="1"/>
</dbReference>
<keyword evidence="5" id="KW-1185">Reference proteome</keyword>
<keyword evidence="2" id="KW-0560">Oxidoreductase</keyword>
<dbReference type="KEGG" id="lrz:BJI69_09835"/>
<evidence type="ECO:0000256" key="1">
    <source>
        <dbReference type="ARBA" id="ARBA00006484"/>
    </source>
</evidence>
<dbReference type="OrthoDB" id="109589at2"/>